<feature type="domain" description="3-octaprenyl-4-hydroxybenzoate carboxy-lyase-like C-terminal" evidence="2">
    <location>
        <begin position="341"/>
        <end position="446"/>
    </location>
</feature>
<dbReference type="Pfam" id="PF20696">
    <property type="entry name" value="UbiD_C"/>
    <property type="match status" value="1"/>
</dbReference>
<dbReference type="Pfam" id="PF01977">
    <property type="entry name" value="UbiD"/>
    <property type="match status" value="1"/>
</dbReference>
<organism evidence="3">
    <name type="scientific">marine metagenome</name>
    <dbReference type="NCBI Taxonomy" id="408172"/>
    <lineage>
        <taxon>unclassified sequences</taxon>
        <taxon>metagenomes</taxon>
        <taxon>ecological metagenomes</taxon>
    </lineage>
</organism>
<dbReference type="NCBIfam" id="TIGR00148">
    <property type="entry name" value="UbiD family decarboxylase"/>
    <property type="match status" value="1"/>
</dbReference>
<dbReference type="InterPro" id="IPR048304">
    <property type="entry name" value="UbiD_Rift_dom"/>
</dbReference>
<dbReference type="EMBL" id="UINC01002940">
    <property type="protein sequence ID" value="SVA01796.1"/>
    <property type="molecule type" value="Genomic_DNA"/>
</dbReference>
<dbReference type="PANTHER" id="PTHR30108">
    <property type="entry name" value="3-OCTAPRENYL-4-HYDROXYBENZOATE CARBOXY-LYASE-RELATED"/>
    <property type="match status" value="1"/>
</dbReference>
<evidence type="ECO:0000259" key="2">
    <source>
        <dbReference type="Pfam" id="PF20696"/>
    </source>
</evidence>
<dbReference type="InterPro" id="IPR002830">
    <property type="entry name" value="UbiD"/>
</dbReference>
<reference evidence="3" key="1">
    <citation type="submission" date="2018-05" db="EMBL/GenBank/DDBJ databases">
        <authorList>
            <person name="Lanie J.A."/>
            <person name="Ng W.-L."/>
            <person name="Kazmierczak K.M."/>
            <person name="Andrzejewski T.M."/>
            <person name="Davidsen T.M."/>
            <person name="Wayne K.J."/>
            <person name="Tettelin H."/>
            <person name="Glass J.I."/>
            <person name="Rusch D."/>
            <person name="Podicherti R."/>
            <person name="Tsui H.-C.T."/>
            <person name="Winkler M.E."/>
        </authorList>
    </citation>
    <scope>NUCLEOTIDE SEQUENCE</scope>
</reference>
<dbReference type="Gene3D" id="3.40.1670.10">
    <property type="entry name" value="UbiD C-terminal domain-like"/>
    <property type="match status" value="1"/>
</dbReference>
<dbReference type="SUPFAM" id="SSF50475">
    <property type="entry name" value="FMN-binding split barrel"/>
    <property type="match status" value="1"/>
</dbReference>
<evidence type="ECO:0000259" key="1">
    <source>
        <dbReference type="Pfam" id="PF01977"/>
    </source>
</evidence>
<dbReference type="PANTHER" id="PTHR30108:SF17">
    <property type="entry name" value="FERULIC ACID DECARBOXYLASE 1"/>
    <property type="match status" value="1"/>
</dbReference>
<dbReference type="GO" id="GO:0016831">
    <property type="term" value="F:carboxy-lyase activity"/>
    <property type="evidence" value="ECO:0007669"/>
    <property type="project" value="InterPro"/>
</dbReference>
<evidence type="ECO:0000313" key="3">
    <source>
        <dbReference type="EMBL" id="SVA01796.1"/>
    </source>
</evidence>
<dbReference type="GO" id="GO:0033494">
    <property type="term" value="P:ferulate metabolic process"/>
    <property type="evidence" value="ECO:0007669"/>
    <property type="project" value="TreeGrafter"/>
</dbReference>
<dbReference type="AlphaFoldDB" id="A0A381SCP7"/>
<dbReference type="InterPro" id="IPR049381">
    <property type="entry name" value="UbiD-like_C"/>
</dbReference>
<sequence length="491" mass="54856">MTGPFDSLREYVSALEARGLLLRIAEMDQDKYEATGFAYQLVKEFSYDLAPAFLIEKIQINNRWMDGPILGNLFGGWHAEALIYGVDVLDRNQKAARQKTFQHLANLFKKNNRWPKISPVEIDSGQSPCKENILLGSEVDILKFPWLQTNPADAGAYINAATIFIEDPDLGRNVATYRCQVKGKDKIGVNTEIGQNAWNFLMKMQKQGKKKAAIAVVNGVDPITFTLGASKLAKLGEDELEYVGGLRGKPVEMVKCETSEILVPAHSEIVLEGEIPLGEMEEEGPYGEMYGFMGLKKPQNFFMNIKAITHRNNPWIVNSFAGVTKISPSILQTVINSIDYKESIPHLLDIYRPAESTGVLVASIDKKHAGEGMSAGRILAEKDFFGKVIIVVDKDVDVHDKAEIFQALGTRWQPYPAAEIIEETKGMPLDASAPKRFFTSKIIIDATRQFANEGGPSIWPEISKVMLQELSPETFDLVESNWKSYFTDWKP</sequence>
<feature type="domain" description="3-octaprenyl-4-hydroxybenzoate carboxy-lyase-like Rift-related" evidence="1">
    <location>
        <begin position="122"/>
        <end position="322"/>
    </location>
</feature>
<dbReference type="SUPFAM" id="SSF143968">
    <property type="entry name" value="UbiD C-terminal domain-like"/>
    <property type="match status" value="1"/>
</dbReference>
<gene>
    <name evidence="3" type="ORF">METZ01_LOCUS54650</name>
</gene>
<dbReference type="GO" id="GO:0005737">
    <property type="term" value="C:cytoplasm"/>
    <property type="evidence" value="ECO:0007669"/>
    <property type="project" value="TreeGrafter"/>
</dbReference>
<evidence type="ECO:0008006" key="4">
    <source>
        <dbReference type="Google" id="ProtNLM"/>
    </source>
</evidence>
<name>A0A381SCP7_9ZZZZ</name>
<accession>A0A381SCP7</accession>
<protein>
    <recommendedName>
        <fullName evidence="4">UbiD family decarboxylase</fullName>
    </recommendedName>
</protein>
<dbReference type="GO" id="GO:0046281">
    <property type="term" value="P:cinnamic acid catabolic process"/>
    <property type="evidence" value="ECO:0007669"/>
    <property type="project" value="TreeGrafter"/>
</dbReference>
<proteinExistence type="predicted"/>